<feature type="domain" description="HIT" evidence="4">
    <location>
        <begin position="4"/>
        <end position="107"/>
    </location>
</feature>
<dbReference type="GO" id="GO:0009117">
    <property type="term" value="P:nucleotide metabolic process"/>
    <property type="evidence" value="ECO:0007669"/>
    <property type="project" value="TreeGrafter"/>
</dbReference>
<protein>
    <submittedName>
        <fullName evidence="5">HIT family protein</fullName>
    </submittedName>
</protein>
<evidence type="ECO:0000256" key="3">
    <source>
        <dbReference type="PROSITE-ProRule" id="PRU00464"/>
    </source>
</evidence>
<dbReference type="Pfam" id="PF01230">
    <property type="entry name" value="HIT"/>
    <property type="match status" value="1"/>
</dbReference>
<dbReference type="EMBL" id="PXYT01000013">
    <property type="protein sequence ID" value="PSR30145.1"/>
    <property type="molecule type" value="Genomic_DNA"/>
</dbReference>
<dbReference type="SUPFAM" id="SSF54197">
    <property type="entry name" value="HIT-like"/>
    <property type="match status" value="1"/>
</dbReference>
<evidence type="ECO:0000256" key="2">
    <source>
        <dbReference type="PIRSR" id="PIRSR601310-3"/>
    </source>
</evidence>
<dbReference type="PANTHER" id="PTHR46648">
    <property type="entry name" value="HIT FAMILY PROTEIN 1"/>
    <property type="match status" value="1"/>
</dbReference>
<dbReference type="InterPro" id="IPR001310">
    <property type="entry name" value="Histidine_triad_HIT"/>
</dbReference>
<reference evidence="5 6" key="1">
    <citation type="journal article" date="2014" name="BMC Genomics">
        <title>Comparison of environmental and isolate Sulfobacillus genomes reveals diverse carbon, sulfur, nitrogen, and hydrogen metabolisms.</title>
        <authorList>
            <person name="Justice N.B."/>
            <person name="Norman A."/>
            <person name="Brown C.T."/>
            <person name="Singh A."/>
            <person name="Thomas B.C."/>
            <person name="Banfield J.F."/>
        </authorList>
    </citation>
    <scope>NUCLEOTIDE SEQUENCE [LARGE SCALE GENOMIC DNA]</scope>
    <source>
        <strain evidence="5">AMDSBA1</strain>
    </source>
</reference>
<dbReference type="InterPro" id="IPR011146">
    <property type="entry name" value="HIT-like"/>
</dbReference>
<dbReference type="GO" id="GO:0003824">
    <property type="term" value="F:catalytic activity"/>
    <property type="evidence" value="ECO:0007669"/>
    <property type="project" value="InterPro"/>
</dbReference>
<organism evidence="5 6">
    <name type="scientific">Sulfobacillus benefaciens</name>
    <dbReference type="NCBI Taxonomy" id="453960"/>
    <lineage>
        <taxon>Bacteria</taxon>
        <taxon>Bacillati</taxon>
        <taxon>Bacillota</taxon>
        <taxon>Clostridia</taxon>
        <taxon>Eubacteriales</taxon>
        <taxon>Clostridiales Family XVII. Incertae Sedis</taxon>
        <taxon>Sulfobacillus</taxon>
    </lineage>
</organism>
<gene>
    <name evidence="5" type="ORF">C7B43_07290</name>
</gene>
<feature type="short sequence motif" description="Histidine triad motif" evidence="2 3">
    <location>
        <begin position="91"/>
        <end position="95"/>
    </location>
</feature>
<sequence>MGSVFSQIVNGELPSFRIQENERFLAFLDIRPVRPGHTLIVPKEEVDHFFDLDEELLQEILIFAKPVSQALKKVTGCERVAAVVAGFDVPHAHLHLIPAFSMSDLDLRQGNSTNPDALRDMAGKIRQAL</sequence>
<evidence type="ECO:0000313" key="5">
    <source>
        <dbReference type="EMBL" id="PSR30145.1"/>
    </source>
</evidence>
<dbReference type="PANTHER" id="PTHR46648:SF1">
    <property type="entry name" value="ADENOSINE 5'-MONOPHOSPHORAMIDASE HNT1"/>
    <property type="match status" value="1"/>
</dbReference>
<dbReference type="Proteomes" id="UP000242699">
    <property type="component" value="Unassembled WGS sequence"/>
</dbReference>
<dbReference type="InterPro" id="IPR036265">
    <property type="entry name" value="HIT-like_sf"/>
</dbReference>
<proteinExistence type="predicted"/>
<feature type="active site" description="Tele-AMP-histidine intermediate" evidence="1">
    <location>
        <position position="93"/>
    </location>
</feature>
<dbReference type="PRINTS" id="PR00332">
    <property type="entry name" value="HISTRIAD"/>
</dbReference>
<accession>A0A2T2X6P1</accession>
<evidence type="ECO:0000313" key="6">
    <source>
        <dbReference type="Proteomes" id="UP000242699"/>
    </source>
</evidence>
<dbReference type="Gene3D" id="3.30.428.10">
    <property type="entry name" value="HIT-like"/>
    <property type="match status" value="1"/>
</dbReference>
<name>A0A2T2X6P1_9FIRM</name>
<dbReference type="AlphaFoldDB" id="A0A2T2X6P1"/>
<evidence type="ECO:0000259" key="4">
    <source>
        <dbReference type="PROSITE" id="PS51084"/>
    </source>
</evidence>
<comment type="caution">
    <text evidence="5">The sequence shown here is derived from an EMBL/GenBank/DDBJ whole genome shotgun (WGS) entry which is preliminary data.</text>
</comment>
<evidence type="ECO:0000256" key="1">
    <source>
        <dbReference type="PIRSR" id="PIRSR601310-1"/>
    </source>
</evidence>
<dbReference type="PROSITE" id="PS51084">
    <property type="entry name" value="HIT_2"/>
    <property type="match status" value="1"/>
</dbReference>